<dbReference type="RefSeq" id="WP_283401047.1">
    <property type="nucleotide sequence ID" value="NZ_FXUB01000006.1"/>
</dbReference>
<dbReference type="EC" id="2.7.4.9" evidence="8"/>
<comment type="caution">
    <text evidence="10">The sequence shown here is derived from an EMBL/GenBank/DDBJ whole genome shotgun (WGS) entry which is preliminary data.</text>
</comment>
<dbReference type="EMBL" id="FXUB01000006">
    <property type="protein sequence ID" value="SMP18710.1"/>
    <property type="molecule type" value="Genomic_DNA"/>
</dbReference>
<dbReference type="CDD" id="cd01672">
    <property type="entry name" value="TMPK"/>
    <property type="match status" value="1"/>
</dbReference>
<dbReference type="Proteomes" id="UP001157911">
    <property type="component" value="Unassembled WGS sequence"/>
</dbReference>
<comment type="caution">
    <text evidence="8">Lacks conserved residue(s) required for the propagation of feature annotation.</text>
</comment>
<evidence type="ECO:0000256" key="5">
    <source>
        <dbReference type="ARBA" id="ARBA00022777"/>
    </source>
</evidence>
<dbReference type="PANTHER" id="PTHR10344:SF4">
    <property type="entry name" value="UMP-CMP KINASE 2, MITOCHONDRIAL"/>
    <property type="match status" value="1"/>
</dbReference>
<comment type="catalytic activity">
    <reaction evidence="7 8">
        <text>dTMP + ATP = dTDP + ADP</text>
        <dbReference type="Rhea" id="RHEA:13517"/>
        <dbReference type="ChEBI" id="CHEBI:30616"/>
        <dbReference type="ChEBI" id="CHEBI:58369"/>
        <dbReference type="ChEBI" id="CHEBI:63528"/>
        <dbReference type="ChEBI" id="CHEBI:456216"/>
        <dbReference type="EC" id="2.7.4.9"/>
    </reaction>
</comment>
<dbReference type="InterPro" id="IPR018094">
    <property type="entry name" value="Thymidylate_kinase"/>
</dbReference>
<evidence type="ECO:0000256" key="1">
    <source>
        <dbReference type="ARBA" id="ARBA00009776"/>
    </source>
</evidence>
<dbReference type="Pfam" id="PF02223">
    <property type="entry name" value="Thymidylate_kin"/>
    <property type="match status" value="1"/>
</dbReference>
<dbReference type="HAMAP" id="MF_00165">
    <property type="entry name" value="Thymidylate_kinase"/>
    <property type="match status" value="1"/>
</dbReference>
<evidence type="ECO:0000313" key="11">
    <source>
        <dbReference type="Proteomes" id="UP001157911"/>
    </source>
</evidence>
<feature type="domain" description="Thymidylate kinase-like" evidence="9">
    <location>
        <begin position="5"/>
        <end position="193"/>
    </location>
</feature>
<keyword evidence="3 8" id="KW-0545">Nucleotide biosynthesis</keyword>
<evidence type="ECO:0000256" key="8">
    <source>
        <dbReference type="HAMAP-Rule" id="MF_00165"/>
    </source>
</evidence>
<keyword evidence="6 8" id="KW-0067">ATP-binding</keyword>
<dbReference type="InterPro" id="IPR027417">
    <property type="entry name" value="P-loop_NTPase"/>
</dbReference>
<protein>
    <recommendedName>
        <fullName evidence="8">Thymidylate kinase</fullName>
        <ecNumber evidence="8">2.7.4.9</ecNumber>
    </recommendedName>
    <alternativeName>
        <fullName evidence="8">dTMP kinase</fullName>
    </alternativeName>
</protein>
<evidence type="ECO:0000256" key="2">
    <source>
        <dbReference type="ARBA" id="ARBA00022679"/>
    </source>
</evidence>
<keyword evidence="4 8" id="KW-0547">Nucleotide-binding</keyword>
<dbReference type="GO" id="GO:0016301">
    <property type="term" value="F:kinase activity"/>
    <property type="evidence" value="ECO:0007669"/>
    <property type="project" value="UniProtKB-KW"/>
</dbReference>
<dbReference type="SUPFAM" id="SSF52540">
    <property type="entry name" value="P-loop containing nucleoside triphosphate hydrolases"/>
    <property type="match status" value="1"/>
</dbReference>
<keyword evidence="2 8" id="KW-0808">Transferase</keyword>
<evidence type="ECO:0000256" key="3">
    <source>
        <dbReference type="ARBA" id="ARBA00022727"/>
    </source>
</evidence>
<organism evidence="10 11">
    <name type="scientific">Desulfurobacterium pacificum</name>
    <dbReference type="NCBI Taxonomy" id="240166"/>
    <lineage>
        <taxon>Bacteria</taxon>
        <taxon>Pseudomonadati</taxon>
        <taxon>Aquificota</taxon>
        <taxon>Aquificia</taxon>
        <taxon>Desulfurobacteriales</taxon>
        <taxon>Desulfurobacteriaceae</taxon>
        <taxon>Desulfurobacterium</taxon>
    </lineage>
</organism>
<name>A0ABY1NUI5_9BACT</name>
<sequence>MFITFEGIENCGKSTQSKLLYEWLLDNGYSVILTREPGGTPSAEEIRDFLLKNREEHFPPFSEVCLYIAARGFHVKNLIKPELSKGNVVICDRFSDSTIAYQGYGRGLPIDLIKRMDEQAREGIKPDITFLIDIPVEESFKRLKEKEKDRIESESVEFHEKVRNGFLAIAKEEPERVKVIDGIKPIEEIFKEILTVVMEKLQCP</sequence>
<evidence type="ECO:0000256" key="4">
    <source>
        <dbReference type="ARBA" id="ARBA00022741"/>
    </source>
</evidence>
<dbReference type="Gene3D" id="3.40.50.300">
    <property type="entry name" value="P-loop containing nucleotide triphosphate hydrolases"/>
    <property type="match status" value="1"/>
</dbReference>
<evidence type="ECO:0000256" key="7">
    <source>
        <dbReference type="ARBA" id="ARBA00048743"/>
    </source>
</evidence>
<evidence type="ECO:0000313" key="10">
    <source>
        <dbReference type="EMBL" id="SMP18710.1"/>
    </source>
</evidence>
<dbReference type="NCBIfam" id="TIGR00041">
    <property type="entry name" value="DTMP_kinase"/>
    <property type="match status" value="1"/>
</dbReference>
<dbReference type="InterPro" id="IPR018095">
    <property type="entry name" value="Thymidylate_kin_CS"/>
</dbReference>
<dbReference type="PANTHER" id="PTHR10344">
    <property type="entry name" value="THYMIDYLATE KINASE"/>
    <property type="match status" value="1"/>
</dbReference>
<reference evidence="10 11" key="1">
    <citation type="submission" date="2017-05" db="EMBL/GenBank/DDBJ databases">
        <authorList>
            <person name="Varghese N."/>
            <person name="Submissions S."/>
        </authorList>
    </citation>
    <scope>NUCLEOTIDE SEQUENCE [LARGE SCALE GENOMIC DNA]</scope>
    <source>
        <strain evidence="10 11">DSM 15522</strain>
    </source>
</reference>
<dbReference type="InterPro" id="IPR039430">
    <property type="entry name" value="Thymidylate_kin-like_dom"/>
</dbReference>
<gene>
    <name evidence="8" type="primary">tmk</name>
    <name evidence="10" type="ORF">SAMN06265339_1608</name>
</gene>
<evidence type="ECO:0000256" key="6">
    <source>
        <dbReference type="ARBA" id="ARBA00022840"/>
    </source>
</evidence>
<keyword evidence="5 8" id="KW-0418">Kinase</keyword>
<accession>A0ABY1NUI5</accession>
<keyword evidence="11" id="KW-1185">Reference proteome</keyword>
<comment type="function">
    <text evidence="8">Phosphorylation of dTMP to form dTDP in both de novo and salvage pathways of dTTP synthesis.</text>
</comment>
<proteinExistence type="inferred from homology"/>
<comment type="similarity">
    <text evidence="1 8">Belongs to the thymidylate kinase family.</text>
</comment>
<evidence type="ECO:0000259" key="9">
    <source>
        <dbReference type="Pfam" id="PF02223"/>
    </source>
</evidence>
<dbReference type="PROSITE" id="PS01331">
    <property type="entry name" value="THYMIDYLATE_KINASE"/>
    <property type="match status" value="1"/>
</dbReference>